<evidence type="ECO:0000256" key="5">
    <source>
        <dbReference type="SAM" id="Phobius"/>
    </source>
</evidence>
<dbReference type="InterPro" id="IPR001828">
    <property type="entry name" value="ANF_lig-bd_rcpt"/>
</dbReference>
<feature type="transmembrane region" description="Helical" evidence="5">
    <location>
        <begin position="983"/>
        <end position="1000"/>
    </location>
</feature>
<dbReference type="SUPFAM" id="SSF53822">
    <property type="entry name" value="Periplasmic binding protein-like I"/>
    <property type="match status" value="1"/>
</dbReference>
<evidence type="ECO:0000313" key="8">
    <source>
        <dbReference type="Proteomes" id="UP001162131"/>
    </source>
</evidence>
<keyword evidence="4 5" id="KW-0472">Membrane</keyword>
<dbReference type="Gene3D" id="3.40.50.2300">
    <property type="match status" value="2"/>
</dbReference>
<dbReference type="AlphaFoldDB" id="A0AAU9IYM0"/>
<dbReference type="GO" id="GO:0016020">
    <property type="term" value="C:membrane"/>
    <property type="evidence" value="ECO:0007669"/>
    <property type="project" value="UniProtKB-SubCell"/>
</dbReference>
<keyword evidence="3 5" id="KW-1133">Transmembrane helix</keyword>
<dbReference type="Proteomes" id="UP001162131">
    <property type="component" value="Unassembled WGS sequence"/>
</dbReference>
<feature type="transmembrane region" description="Helical" evidence="5">
    <location>
        <begin position="849"/>
        <end position="872"/>
    </location>
</feature>
<evidence type="ECO:0000256" key="4">
    <source>
        <dbReference type="ARBA" id="ARBA00023136"/>
    </source>
</evidence>
<feature type="transmembrane region" description="Helical" evidence="5">
    <location>
        <begin position="6"/>
        <end position="27"/>
    </location>
</feature>
<dbReference type="InterPro" id="IPR051010">
    <property type="entry name" value="BCAA_transport"/>
</dbReference>
<feature type="transmembrane region" description="Helical" evidence="5">
    <location>
        <begin position="1063"/>
        <end position="1083"/>
    </location>
</feature>
<comment type="subcellular location">
    <subcellularLocation>
        <location evidence="1">Membrane</location>
    </subcellularLocation>
</comment>
<feature type="transmembrane region" description="Helical" evidence="5">
    <location>
        <begin position="893"/>
        <end position="915"/>
    </location>
</feature>
<feature type="transmembrane region" description="Helical" evidence="5">
    <location>
        <begin position="1006"/>
        <end position="1024"/>
    </location>
</feature>
<feature type="transmembrane region" description="Helical" evidence="5">
    <location>
        <begin position="943"/>
        <end position="963"/>
    </location>
</feature>
<dbReference type="PANTHER" id="PTHR30483">
    <property type="entry name" value="LEUCINE-SPECIFIC-BINDING PROTEIN"/>
    <property type="match status" value="1"/>
</dbReference>
<comment type="caution">
    <text evidence="7">The sequence shown here is derived from an EMBL/GenBank/DDBJ whole genome shotgun (WGS) entry which is preliminary data.</text>
</comment>
<proteinExistence type="predicted"/>
<evidence type="ECO:0000256" key="3">
    <source>
        <dbReference type="ARBA" id="ARBA00022989"/>
    </source>
</evidence>
<evidence type="ECO:0000256" key="1">
    <source>
        <dbReference type="ARBA" id="ARBA00004370"/>
    </source>
</evidence>
<accession>A0AAU9IYM0</accession>
<reference evidence="7" key="1">
    <citation type="submission" date="2021-09" db="EMBL/GenBank/DDBJ databases">
        <authorList>
            <consortium name="AG Swart"/>
            <person name="Singh M."/>
            <person name="Singh A."/>
            <person name="Seah K."/>
            <person name="Emmerich C."/>
        </authorList>
    </citation>
    <scope>NUCLEOTIDE SEQUENCE</scope>
    <source>
        <strain evidence="7">ATCC30299</strain>
    </source>
</reference>
<dbReference type="InterPro" id="IPR028082">
    <property type="entry name" value="Peripla_BP_I"/>
</dbReference>
<keyword evidence="8" id="KW-1185">Reference proteome</keyword>
<feature type="domain" description="Receptor ligand binding region" evidence="6">
    <location>
        <begin position="362"/>
        <end position="692"/>
    </location>
</feature>
<organism evidence="7 8">
    <name type="scientific">Blepharisma stoltei</name>
    <dbReference type="NCBI Taxonomy" id="1481888"/>
    <lineage>
        <taxon>Eukaryota</taxon>
        <taxon>Sar</taxon>
        <taxon>Alveolata</taxon>
        <taxon>Ciliophora</taxon>
        <taxon>Postciliodesmatophora</taxon>
        <taxon>Heterotrichea</taxon>
        <taxon>Heterotrichida</taxon>
        <taxon>Blepharismidae</taxon>
        <taxon>Blepharisma</taxon>
    </lineage>
</organism>
<dbReference type="PANTHER" id="PTHR30483:SF6">
    <property type="entry name" value="PERIPLASMIC BINDING PROTEIN OF ABC TRANSPORTER FOR NATURAL AMINO ACIDS"/>
    <property type="match status" value="1"/>
</dbReference>
<feature type="transmembrane region" description="Helical" evidence="5">
    <location>
        <begin position="759"/>
        <end position="780"/>
    </location>
</feature>
<name>A0AAU9IYM0_9CILI</name>
<gene>
    <name evidence="7" type="ORF">BSTOLATCC_MIC21959</name>
</gene>
<evidence type="ECO:0000313" key="7">
    <source>
        <dbReference type="EMBL" id="CAG9318585.1"/>
    </source>
</evidence>
<evidence type="ECO:0000256" key="2">
    <source>
        <dbReference type="ARBA" id="ARBA00022692"/>
    </source>
</evidence>
<keyword evidence="2 5" id="KW-0812">Transmembrane</keyword>
<sequence length="1120" mass="127570">MVNSHLITLFAVVFKICAFLEIIAVQLGNEYKSINSFWFKILESDLTQNFSDLVDWHNCSYSAIINCISQYPNSLVLLDLSRDPAIQQSLSKICDDYSLFHLVYQKNSKYVEKSTYSLTLPPSEEIDAFASLLSYFNWTQGAVFLDEESYSLKNENSVFSSGFDCFTIASLTDIDGLVSRSVVSAGITLYYFLLENEKSQDLQKSLIKAKLLTRGNGIVLNQESGYQCEIDGALIISEKGYEYENSLEEYLKSSIKEIISLIAYVEDAKEIRRLLDLEMPNHYRIPKFSIVNIQNGERITVGTIINRNVSIFGNLTFLGQSSSIPKSNRKILPISINAGITNPGSENVYTALHSSYGSNICIDKINEGSEILLNFQLEMFNFDCGVSIYNAAFLKSCYQKDIDKLGLAHLSGYGSSVAIGSLVFFKQANITIPSVGAINGSTLLSSIKDYPMYVRMLTPFAYNTCVQFIRAMGWRKVAIIYSNNTVGLTSYNLVKNTVEAAGIDIVNAESARMIYPNLDRNSINDYKYVFQEIYNSRARLVLMMVQCPMCLYALEEFYDVGLRRGDIYIYIATWDIFDIIANNDAFLHKRLEIGASMTTLVFSNWVGEVGKDAFSRYLDKYKKEPNLYACAYYDAVYFIAKALDYMITKGQDYTDPWKLMSVIRLTKFEGCMGPASIESESNDRNFQMYTIQSMKVDKNGSIAIYPVGYLKPFSTNLIYILNPLIYPDGTSAKPSDLREINDKCPFPDRDIQTFSKGRGLMVGLCLIVLAITSAITWFIWQKWWNIPVEIFGEKQEMSVDDFIVAITIPIEFFQFASMGPYYLPSLISTFINISTVDLEEVFKLRDGGFYIIVDIVLAWIGVWIIFCVVVLLKLHDRWEDVWIFRNIDILAENLMPILGNLCFMPFISICLDVFLCDEAIGDSFTDSFLLRDCYAFCWQDSHLVYAIISFVAILVYEPLAVFYRPLWQELQGNLHVKTIPGYLMVKSVAQTLLVVLAKTLKRASNISHGVIFIVIMMIYVAIIVKIKSYNYGRFHLWQVLSLIAVVWLALISTWNLGIGGNPIAYYAFLVFGWIAIMLAGFYLQRKKYPSLLYRKKGRDMWNLFRFAFALRSIVYEVRET</sequence>
<dbReference type="EMBL" id="CAJZBQ010000021">
    <property type="protein sequence ID" value="CAG9318585.1"/>
    <property type="molecule type" value="Genomic_DNA"/>
</dbReference>
<dbReference type="Pfam" id="PF01094">
    <property type="entry name" value="ANF_receptor"/>
    <property type="match status" value="1"/>
</dbReference>
<evidence type="ECO:0000259" key="6">
    <source>
        <dbReference type="Pfam" id="PF01094"/>
    </source>
</evidence>
<protein>
    <recommendedName>
        <fullName evidence="6">Receptor ligand binding region domain-containing protein</fullName>
    </recommendedName>
</protein>
<feature type="transmembrane region" description="Helical" evidence="5">
    <location>
        <begin position="1036"/>
        <end position="1057"/>
    </location>
</feature>